<keyword evidence="12" id="KW-0576">Peroxisome</keyword>
<proteinExistence type="inferred from homology"/>
<dbReference type="Gene3D" id="3.40.50.300">
    <property type="entry name" value="P-loop containing nucleotide triphosphate hydrolases"/>
    <property type="match status" value="2"/>
</dbReference>
<evidence type="ECO:0000256" key="11">
    <source>
        <dbReference type="ARBA" id="ARBA00023136"/>
    </source>
</evidence>
<evidence type="ECO:0000256" key="6">
    <source>
        <dbReference type="ARBA" id="ARBA00022737"/>
    </source>
</evidence>
<evidence type="ECO:0000256" key="12">
    <source>
        <dbReference type="ARBA" id="ARBA00023140"/>
    </source>
</evidence>
<keyword evidence="11" id="KW-0472">Membrane</keyword>
<evidence type="ECO:0000313" key="21">
    <source>
        <dbReference type="EMBL" id="KAJ3049837.1"/>
    </source>
</evidence>
<evidence type="ECO:0000256" key="2">
    <source>
        <dbReference type="ARBA" id="ARBA00006914"/>
    </source>
</evidence>
<feature type="domain" description="AAA+ ATPase" evidence="20">
    <location>
        <begin position="103"/>
        <end position="247"/>
    </location>
</feature>
<evidence type="ECO:0000256" key="3">
    <source>
        <dbReference type="ARBA" id="ARBA00022448"/>
    </source>
</evidence>
<evidence type="ECO:0000256" key="4">
    <source>
        <dbReference type="ARBA" id="ARBA00022490"/>
    </source>
</evidence>
<comment type="similarity">
    <text evidence="2 18">Belongs to the AAA ATPase family.</text>
</comment>
<protein>
    <recommendedName>
        <fullName evidence="14">Peroxisomal ATPase PEX1</fullName>
    </recommendedName>
    <alternativeName>
        <fullName evidence="13">Peroxin-1</fullName>
    </alternativeName>
</protein>
<dbReference type="Pfam" id="PF17862">
    <property type="entry name" value="AAA_lid_3"/>
    <property type="match status" value="1"/>
</dbReference>
<accession>A0AAD5X191</accession>
<dbReference type="InterPro" id="IPR027417">
    <property type="entry name" value="P-loop_NTPase"/>
</dbReference>
<dbReference type="GO" id="GO:0005778">
    <property type="term" value="C:peroxisomal membrane"/>
    <property type="evidence" value="ECO:0007669"/>
    <property type="project" value="UniProtKB-SubCell"/>
</dbReference>
<evidence type="ECO:0000256" key="10">
    <source>
        <dbReference type="ARBA" id="ARBA00022927"/>
    </source>
</evidence>
<dbReference type="AlphaFoldDB" id="A0AAD5X191"/>
<dbReference type="GO" id="GO:0005524">
    <property type="term" value="F:ATP binding"/>
    <property type="evidence" value="ECO:0007669"/>
    <property type="project" value="UniProtKB-KW"/>
</dbReference>
<keyword evidence="10" id="KW-0653">Protein transport</keyword>
<evidence type="ECO:0000256" key="15">
    <source>
        <dbReference type="ARBA" id="ARBA00046271"/>
    </source>
</evidence>
<dbReference type="PANTHER" id="PTHR23077">
    <property type="entry name" value="AAA-FAMILY ATPASE"/>
    <property type="match status" value="1"/>
</dbReference>
<evidence type="ECO:0000256" key="13">
    <source>
        <dbReference type="ARBA" id="ARBA00032509"/>
    </source>
</evidence>
<evidence type="ECO:0000256" key="8">
    <source>
        <dbReference type="ARBA" id="ARBA00022801"/>
    </source>
</evidence>
<evidence type="ECO:0000256" key="7">
    <source>
        <dbReference type="ARBA" id="ARBA00022741"/>
    </source>
</evidence>
<comment type="caution">
    <text evidence="21">The sequence shown here is derived from an EMBL/GenBank/DDBJ whole genome shotgun (WGS) entry which is preliminary data.</text>
</comment>
<comment type="subcellular location">
    <subcellularLocation>
        <location evidence="1">Cytoplasm</location>
        <location evidence="1">Cytosol</location>
    </subcellularLocation>
    <subcellularLocation>
        <location evidence="15">Peroxisome membrane</location>
    </subcellularLocation>
</comment>
<dbReference type="Gene3D" id="1.10.8.60">
    <property type="match status" value="2"/>
</dbReference>
<dbReference type="FunFam" id="3.40.50.300:FF:000149">
    <property type="entry name" value="Nuclear valosin-containing protein-like"/>
    <property type="match status" value="1"/>
</dbReference>
<comment type="subunit">
    <text evidence="17">Interacts with PEX6; forming the PEX1-PEX6 AAA ATPase complex, which is composed of a heterohexamer formed by a trimer of PEX1-PEX6 dimers.</text>
</comment>
<feature type="compositionally biased region" description="Basic and acidic residues" evidence="19">
    <location>
        <begin position="635"/>
        <end position="650"/>
    </location>
</feature>
<feature type="region of interest" description="Disordered" evidence="19">
    <location>
        <begin position="635"/>
        <end position="674"/>
    </location>
</feature>
<dbReference type="InterPro" id="IPR003959">
    <property type="entry name" value="ATPase_AAA_core"/>
</dbReference>
<keyword evidence="9 18" id="KW-0067">ATP-binding</keyword>
<feature type="domain" description="AAA+ ATPase" evidence="20">
    <location>
        <begin position="389"/>
        <end position="524"/>
    </location>
</feature>
<keyword evidence="6" id="KW-0677">Repeat</keyword>
<evidence type="ECO:0000256" key="5">
    <source>
        <dbReference type="ARBA" id="ARBA00022593"/>
    </source>
</evidence>
<keyword evidence="7 18" id="KW-0547">Nucleotide-binding</keyword>
<dbReference type="SMART" id="SM00382">
    <property type="entry name" value="AAA"/>
    <property type="match status" value="2"/>
</dbReference>
<dbReference type="GO" id="GO:0016558">
    <property type="term" value="P:protein import into peroxisome matrix"/>
    <property type="evidence" value="ECO:0007669"/>
    <property type="project" value="TreeGrafter"/>
</dbReference>
<dbReference type="GO" id="GO:0016887">
    <property type="term" value="F:ATP hydrolysis activity"/>
    <property type="evidence" value="ECO:0007669"/>
    <property type="project" value="InterPro"/>
</dbReference>
<evidence type="ECO:0000256" key="19">
    <source>
        <dbReference type="SAM" id="MobiDB-lite"/>
    </source>
</evidence>
<dbReference type="Proteomes" id="UP001212841">
    <property type="component" value="Unassembled WGS sequence"/>
</dbReference>
<dbReference type="PANTHER" id="PTHR23077:SF12">
    <property type="entry name" value="PEROXISOMAL ATPASE PEX1"/>
    <property type="match status" value="1"/>
</dbReference>
<evidence type="ECO:0000259" key="20">
    <source>
        <dbReference type="SMART" id="SM00382"/>
    </source>
</evidence>
<dbReference type="InterPro" id="IPR003960">
    <property type="entry name" value="ATPase_AAA_CS"/>
</dbReference>
<evidence type="ECO:0000256" key="18">
    <source>
        <dbReference type="RuleBase" id="RU003651"/>
    </source>
</evidence>
<reference evidence="21" key="1">
    <citation type="submission" date="2020-05" db="EMBL/GenBank/DDBJ databases">
        <title>Phylogenomic resolution of chytrid fungi.</title>
        <authorList>
            <person name="Stajich J.E."/>
            <person name="Amses K."/>
            <person name="Simmons R."/>
            <person name="Seto K."/>
            <person name="Myers J."/>
            <person name="Bonds A."/>
            <person name="Quandt C.A."/>
            <person name="Barry K."/>
            <person name="Liu P."/>
            <person name="Grigoriev I."/>
            <person name="Longcore J.E."/>
            <person name="James T.Y."/>
        </authorList>
    </citation>
    <scope>NUCLEOTIDE SEQUENCE</scope>
    <source>
        <strain evidence="21">JEL0318</strain>
    </source>
</reference>
<dbReference type="SUPFAM" id="SSF52540">
    <property type="entry name" value="P-loop containing nucleoside triphosphate hydrolases"/>
    <property type="match status" value="2"/>
</dbReference>
<evidence type="ECO:0000256" key="14">
    <source>
        <dbReference type="ARBA" id="ARBA00034532"/>
    </source>
</evidence>
<evidence type="ECO:0000256" key="17">
    <source>
        <dbReference type="ARBA" id="ARBA00064205"/>
    </source>
</evidence>
<evidence type="ECO:0000256" key="9">
    <source>
        <dbReference type="ARBA" id="ARBA00022840"/>
    </source>
</evidence>
<keyword evidence="4" id="KW-0963">Cytoplasm</keyword>
<keyword evidence="8" id="KW-0378">Hydrolase</keyword>
<dbReference type="EMBL" id="JADGJD010000588">
    <property type="protein sequence ID" value="KAJ3049837.1"/>
    <property type="molecule type" value="Genomic_DNA"/>
</dbReference>
<evidence type="ECO:0000256" key="16">
    <source>
        <dbReference type="ARBA" id="ARBA00048778"/>
    </source>
</evidence>
<gene>
    <name evidence="21" type="primary">PEX1_1</name>
    <name evidence="21" type="ORF">HK097_009161</name>
</gene>
<keyword evidence="22" id="KW-1185">Reference proteome</keyword>
<comment type="catalytic activity">
    <reaction evidence="16">
        <text>ATP + H2O = ADP + phosphate + H(+)</text>
        <dbReference type="Rhea" id="RHEA:13065"/>
        <dbReference type="ChEBI" id="CHEBI:15377"/>
        <dbReference type="ChEBI" id="CHEBI:15378"/>
        <dbReference type="ChEBI" id="CHEBI:30616"/>
        <dbReference type="ChEBI" id="CHEBI:43474"/>
        <dbReference type="ChEBI" id="CHEBI:456216"/>
    </reaction>
    <physiologicalReaction direction="left-to-right" evidence="16">
        <dbReference type="Rhea" id="RHEA:13066"/>
    </physiologicalReaction>
</comment>
<dbReference type="GO" id="GO:0005829">
    <property type="term" value="C:cytosol"/>
    <property type="evidence" value="ECO:0007669"/>
    <property type="project" value="UniProtKB-SubCell"/>
</dbReference>
<keyword evidence="3" id="KW-0813">Transport</keyword>
<dbReference type="InterPro" id="IPR003593">
    <property type="entry name" value="AAA+_ATPase"/>
</dbReference>
<name>A0AAD5X191_9FUNG</name>
<dbReference type="PROSITE" id="PS00674">
    <property type="entry name" value="AAA"/>
    <property type="match status" value="1"/>
</dbReference>
<keyword evidence="5" id="KW-0962">Peroxisome biogenesis</keyword>
<dbReference type="FunFam" id="1.10.8.60:FF:000105">
    <property type="entry name" value="PeRoXisome assembly factor"/>
    <property type="match status" value="1"/>
</dbReference>
<dbReference type="InterPro" id="IPR050168">
    <property type="entry name" value="AAA_ATPase_domain"/>
</dbReference>
<dbReference type="CDD" id="cd19526">
    <property type="entry name" value="RecA-like_PEX1_r2"/>
    <property type="match status" value="1"/>
</dbReference>
<evidence type="ECO:0000313" key="22">
    <source>
        <dbReference type="Proteomes" id="UP001212841"/>
    </source>
</evidence>
<dbReference type="InterPro" id="IPR041569">
    <property type="entry name" value="AAA_lid_3"/>
</dbReference>
<dbReference type="Pfam" id="PF00004">
    <property type="entry name" value="AAA"/>
    <property type="match status" value="2"/>
</dbReference>
<evidence type="ECO:0000256" key="1">
    <source>
        <dbReference type="ARBA" id="ARBA00004514"/>
    </source>
</evidence>
<sequence>MLQAFAKDSPLVITNGAIVKLPPSDENTEGQSFIVRLEANNVDEQKPEAQHTTRKHAYAVVSQNDISAITIEEGDQITIEVPELSPVVPLPTLGGVETFLEDGLGGLLIYGSHGSGKSTLAHALAQSLGLDVDTLARTVLVDCPKLTNERVAKVKEKLTDVFSEAVWNSPSVVIMDDLDRLIPAEEEQTPSAQSQQLAELIVDFIRKYCSRHNVMVIATIQQQTSVHKSIITSHVFGKLLHIMPPDRGQRAQILEATLVDHLEVDLTSRKAIDLSAVARTTEGYVAADLRILVERGVQEAALRRMRDVGGSTLELGDEGAKMVLDVRQDDFVKAQEGYVPTSLKGVKLQTSTVAWSDIGGLQETKRVLLETLEWPTKYAAIFANSPLRLRSGLLLYGYPGCGKTLLASAVAHECGLHFISVKGPELLNKYIGASEQSVRDLFERAQAARPCVLFFDEFDSIAPRRGHDNTGVTDRVVNQLLTQMDGAEALEGVYVLAATSRPDLIDPALLRPGRLDKSLLCDMPGVDERLEILQAVARKLDLDPTANLQKYATQTEGFTGADLRALVYNAHLDAVHEVIDVEGGMGKGKGKEKEANGSTGGLLEFVAVNGKGGGRMTSSERAKLTERLETIHDNTFNRKRISSTEDEKAISKPVSHRNRDALTHLMPGLKNSLK</sequence>
<organism evidence="21 22">
    <name type="scientific">Rhizophlyctis rosea</name>
    <dbReference type="NCBI Taxonomy" id="64517"/>
    <lineage>
        <taxon>Eukaryota</taxon>
        <taxon>Fungi</taxon>
        <taxon>Fungi incertae sedis</taxon>
        <taxon>Chytridiomycota</taxon>
        <taxon>Chytridiomycota incertae sedis</taxon>
        <taxon>Chytridiomycetes</taxon>
        <taxon>Rhizophlyctidales</taxon>
        <taxon>Rhizophlyctidaceae</taxon>
        <taxon>Rhizophlyctis</taxon>
    </lineage>
</organism>